<evidence type="ECO:0000313" key="2">
    <source>
        <dbReference type="Proteomes" id="UP001626537"/>
    </source>
</evidence>
<organism evidence="1 2">
    <name type="scientific">Congregibacter variabilis</name>
    <dbReference type="NCBI Taxonomy" id="3081200"/>
    <lineage>
        <taxon>Bacteria</taxon>
        <taxon>Pseudomonadati</taxon>
        <taxon>Pseudomonadota</taxon>
        <taxon>Gammaproteobacteria</taxon>
        <taxon>Cellvibrionales</taxon>
        <taxon>Halieaceae</taxon>
        <taxon>Congregibacter</taxon>
    </lineage>
</organism>
<protein>
    <recommendedName>
        <fullName evidence="3">DUF4136 domain-containing protein</fullName>
    </recommendedName>
</protein>
<dbReference type="Proteomes" id="UP001626537">
    <property type="component" value="Chromosome"/>
</dbReference>
<accession>A0ABZ0I5Q1</accession>
<dbReference type="RefSeq" id="WP_407349019.1">
    <property type="nucleotide sequence ID" value="NZ_CP136864.1"/>
</dbReference>
<evidence type="ECO:0008006" key="3">
    <source>
        <dbReference type="Google" id="ProtNLM"/>
    </source>
</evidence>
<keyword evidence="2" id="KW-1185">Reference proteome</keyword>
<proteinExistence type="predicted"/>
<gene>
    <name evidence="1" type="ORF">R0135_04275</name>
</gene>
<dbReference type="EMBL" id="CP136864">
    <property type="protein sequence ID" value="WOJ94383.1"/>
    <property type="molecule type" value="Genomic_DNA"/>
</dbReference>
<dbReference type="Gene3D" id="3.30.160.670">
    <property type="match status" value="1"/>
</dbReference>
<evidence type="ECO:0000313" key="1">
    <source>
        <dbReference type="EMBL" id="WOJ94383.1"/>
    </source>
</evidence>
<name>A0ABZ0I5Q1_9GAMM</name>
<reference evidence="1 2" key="1">
    <citation type="submission" date="2023-10" db="EMBL/GenBank/DDBJ databases">
        <title>Two novel species belonging to the OM43/NOR5 clade.</title>
        <authorList>
            <person name="Park M."/>
        </authorList>
    </citation>
    <scope>NUCLEOTIDE SEQUENCE [LARGE SCALE GENOMIC DNA]</scope>
    <source>
        <strain evidence="1 2">IMCC43200</strain>
    </source>
</reference>
<sequence length="218" mass="23787">MSQHRLCLPLDRLRLIVVALFVALIAACSNNSTITRSYVDPLLSKLDLQGVLVIGVAQNRENRIIFENMFARALAGHGVNAVAAHTLISKDKASADDVVAIAEQNNLDTVLVTRYVGAVSEEIYHPGTIYYGVTPMYGAGYYGGFGGYYGHAYEVAYQQPVWTTNTTHEVIADLYVAKTKEHMWQAVSDTIQAGSTDKLRHDVIASLVGDLKAQGLLD</sequence>
<dbReference type="PROSITE" id="PS51257">
    <property type="entry name" value="PROKAR_LIPOPROTEIN"/>
    <property type="match status" value="1"/>
</dbReference>